<keyword evidence="12" id="KW-0472">Membrane</keyword>
<keyword evidence="5 9" id="KW-0479">Metal-binding</keyword>
<dbReference type="Pfam" id="PF00067">
    <property type="entry name" value="p450"/>
    <property type="match status" value="1"/>
</dbReference>
<comment type="cofactor">
    <cofactor evidence="1 9">
        <name>heme</name>
        <dbReference type="ChEBI" id="CHEBI:30413"/>
    </cofactor>
</comment>
<sequence>MLQTVFYLLASVVTLYVLQLLLEFRKAVRNIGNLPGARVLISPSSLLGNIVPRIRPIAMGRNWLWTNKFQDFDNAGWDAFSVISVWPRARTTIYLADADAIKEVTTYRARFPKPVNQYRILQFFGRNIVASEGEEWKRYRKITAPAFSEKNNKLVWDETVRIMIDMFDNVWKNEAEISTDHCIDITLPIALFVIGVAGESLIFIADLFTSLILTSGFGRRISWTDDMKLPLGHQLTFRDALHTMSSEIFLKLIFPDWAMGATKHLRHVRLAFQEIEQYMLEMIHDRRTSEKKEERYDLFSSLLDASDDVSGEEIKLTDSELVGNIFIFLIAGHETTAHTLCYTFALLALHADKQERLYQSIKSLMPDPNRLPTYEEMPLFTYSMAVYYETLRMFPAVNGIPKFSAEDTSLVVSNINGDKITIPVPQDTNIVIHTPGLHYNPRYWEDPHTFKPERFLEDWPRDAFLPFSQGARACLGRRFFETEGIAILTMLMSRYKVSIKEEPQFAGETFEERKARIFNVKPGLTMTCVTSSLPPFSRLSLSLLLWCLPSKYRHVIELVLNDVPVSACFEDALVMISVRMVGNDPDVEHLRNGRGLHGGGKPNIDEFVHEHHSDTTL</sequence>
<evidence type="ECO:0000256" key="2">
    <source>
        <dbReference type="ARBA" id="ARBA00005179"/>
    </source>
</evidence>
<keyword evidence="12" id="KW-1133">Transmembrane helix</keyword>
<dbReference type="EMBL" id="SGPL01000106">
    <property type="protein sequence ID" value="THH17553.1"/>
    <property type="molecule type" value="Genomic_DNA"/>
</dbReference>
<dbReference type="GO" id="GO:0016705">
    <property type="term" value="F:oxidoreductase activity, acting on paired donors, with incorporation or reduction of molecular oxygen"/>
    <property type="evidence" value="ECO:0007669"/>
    <property type="project" value="InterPro"/>
</dbReference>
<comment type="similarity">
    <text evidence="3 10">Belongs to the cytochrome P450 family.</text>
</comment>
<dbReference type="PRINTS" id="PR00385">
    <property type="entry name" value="P450"/>
</dbReference>
<evidence type="ECO:0000256" key="5">
    <source>
        <dbReference type="ARBA" id="ARBA00022723"/>
    </source>
</evidence>
<feature type="compositionally biased region" description="Basic and acidic residues" evidence="11">
    <location>
        <begin position="603"/>
        <end position="617"/>
    </location>
</feature>
<dbReference type="Gene3D" id="1.10.630.10">
    <property type="entry name" value="Cytochrome P450"/>
    <property type="match status" value="1"/>
</dbReference>
<evidence type="ECO:0000313" key="14">
    <source>
        <dbReference type="Proteomes" id="UP000310158"/>
    </source>
</evidence>
<dbReference type="OrthoDB" id="1470350at2759"/>
<dbReference type="InterPro" id="IPR036396">
    <property type="entry name" value="Cyt_P450_sf"/>
</dbReference>
<keyword evidence="8 10" id="KW-0503">Monooxygenase</keyword>
<comment type="pathway">
    <text evidence="2">Secondary metabolite biosynthesis.</text>
</comment>
<dbReference type="CDD" id="cd11070">
    <property type="entry name" value="CYP56-like"/>
    <property type="match status" value="1"/>
</dbReference>
<keyword evidence="7 9" id="KW-0408">Iron</keyword>
<comment type="caution">
    <text evidence="13">The sequence shown here is derived from an EMBL/GenBank/DDBJ whole genome shotgun (WGS) entry which is preliminary data.</text>
</comment>
<keyword evidence="14" id="KW-1185">Reference proteome</keyword>
<evidence type="ECO:0008006" key="15">
    <source>
        <dbReference type="Google" id="ProtNLM"/>
    </source>
</evidence>
<gene>
    <name evidence="13" type="ORF">EW146_g3277</name>
</gene>
<organism evidence="13 14">
    <name type="scientific">Bondarzewia mesenterica</name>
    <dbReference type="NCBI Taxonomy" id="1095465"/>
    <lineage>
        <taxon>Eukaryota</taxon>
        <taxon>Fungi</taxon>
        <taxon>Dikarya</taxon>
        <taxon>Basidiomycota</taxon>
        <taxon>Agaricomycotina</taxon>
        <taxon>Agaricomycetes</taxon>
        <taxon>Russulales</taxon>
        <taxon>Bondarzewiaceae</taxon>
        <taxon>Bondarzewia</taxon>
    </lineage>
</organism>
<evidence type="ECO:0000256" key="3">
    <source>
        <dbReference type="ARBA" id="ARBA00010617"/>
    </source>
</evidence>
<dbReference type="GO" id="GO:0005506">
    <property type="term" value="F:iron ion binding"/>
    <property type="evidence" value="ECO:0007669"/>
    <property type="project" value="InterPro"/>
</dbReference>
<keyword evidence="6 10" id="KW-0560">Oxidoreductase</keyword>
<evidence type="ECO:0000256" key="4">
    <source>
        <dbReference type="ARBA" id="ARBA00022617"/>
    </source>
</evidence>
<dbReference type="InterPro" id="IPR050121">
    <property type="entry name" value="Cytochrome_P450_monoxygenase"/>
</dbReference>
<dbReference type="GO" id="GO:0004497">
    <property type="term" value="F:monooxygenase activity"/>
    <property type="evidence" value="ECO:0007669"/>
    <property type="project" value="UniProtKB-KW"/>
</dbReference>
<dbReference type="PANTHER" id="PTHR24305:SF166">
    <property type="entry name" value="CYTOCHROME P450 12A4, MITOCHONDRIAL-RELATED"/>
    <property type="match status" value="1"/>
</dbReference>
<evidence type="ECO:0000313" key="13">
    <source>
        <dbReference type="EMBL" id="THH17553.1"/>
    </source>
</evidence>
<dbReference type="PROSITE" id="PS00086">
    <property type="entry name" value="CYTOCHROME_P450"/>
    <property type="match status" value="1"/>
</dbReference>
<keyword evidence="12" id="KW-0812">Transmembrane</keyword>
<evidence type="ECO:0000256" key="12">
    <source>
        <dbReference type="SAM" id="Phobius"/>
    </source>
</evidence>
<evidence type="ECO:0000256" key="7">
    <source>
        <dbReference type="ARBA" id="ARBA00023004"/>
    </source>
</evidence>
<dbReference type="PANTHER" id="PTHR24305">
    <property type="entry name" value="CYTOCHROME P450"/>
    <property type="match status" value="1"/>
</dbReference>
<evidence type="ECO:0000256" key="1">
    <source>
        <dbReference type="ARBA" id="ARBA00001971"/>
    </source>
</evidence>
<feature type="region of interest" description="Disordered" evidence="11">
    <location>
        <begin position="591"/>
        <end position="617"/>
    </location>
</feature>
<dbReference type="InterPro" id="IPR002401">
    <property type="entry name" value="Cyt_P450_E_grp-I"/>
</dbReference>
<evidence type="ECO:0000256" key="9">
    <source>
        <dbReference type="PIRSR" id="PIRSR602401-1"/>
    </source>
</evidence>
<dbReference type="GO" id="GO:0020037">
    <property type="term" value="F:heme binding"/>
    <property type="evidence" value="ECO:0007669"/>
    <property type="project" value="InterPro"/>
</dbReference>
<dbReference type="PRINTS" id="PR00463">
    <property type="entry name" value="EP450I"/>
</dbReference>
<name>A0A4V6S1H9_9AGAM</name>
<dbReference type="InterPro" id="IPR001128">
    <property type="entry name" value="Cyt_P450"/>
</dbReference>
<proteinExistence type="inferred from homology"/>
<evidence type="ECO:0000256" key="6">
    <source>
        <dbReference type="ARBA" id="ARBA00023002"/>
    </source>
</evidence>
<evidence type="ECO:0000256" key="11">
    <source>
        <dbReference type="SAM" id="MobiDB-lite"/>
    </source>
</evidence>
<reference evidence="13 14" key="1">
    <citation type="submission" date="2019-02" db="EMBL/GenBank/DDBJ databases">
        <title>Genome sequencing of the rare red list fungi Bondarzewia mesenterica.</title>
        <authorList>
            <person name="Buettner E."/>
            <person name="Kellner H."/>
        </authorList>
    </citation>
    <scope>NUCLEOTIDE SEQUENCE [LARGE SCALE GENOMIC DNA]</scope>
    <source>
        <strain evidence="13 14">DSM 108281</strain>
    </source>
</reference>
<dbReference type="AlphaFoldDB" id="A0A4V6S1H9"/>
<evidence type="ECO:0000256" key="10">
    <source>
        <dbReference type="RuleBase" id="RU000461"/>
    </source>
</evidence>
<feature type="binding site" description="axial binding residue" evidence="9">
    <location>
        <position position="474"/>
    </location>
    <ligand>
        <name>heme</name>
        <dbReference type="ChEBI" id="CHEBI:30413"/>
    </ligand>
    <ligandPart>
        <name>Fe</name>
        <dbReference type="ChEBI" id="CHEBI:18248"/>
    </ligandPart>
</feature>
<dbReference type="Proteomes" id="UP000310158">
    <property type="component" value="Unassembled WGS sequence"/>
</dbReference>
<evidence type="ECO:0000256" key="8">
    <source>
        <dbReference type="ARBA" id="ARBA00023033"/>
    </source>
</evidence>
<accession>A0A4V6S1H9</accession>
<feature type="transmembrane region" description="Helical" evidence="12">
    <location>
        <begin position="6"/>
        <end position="24"/>
    </location>
</feature>
<dbReference type="SUPFAM" id="SSF48264">
    <property type="entry name" value="Cytochrome P450"/>
    <property type="match status" value="1"/>
</dbReference>
<protein>
    <recommendedName>
        <fullName evidence="15">Cytochrome P450</fullName>
    </recommendedName>
</protein>
<keyword evidence="4 9" id="KW-0349">Heme</keyword>
<dbReference type="InterPro" id="IPR017972">
    <property type="entry name" value="Cyt_P450_CS"/>
</dbReference>